<dbReference type="PROSITE" id="PS50893">
    <property type="entry name" value="ABC_TRANSPORTER_2"/>
    <property type="match status" value="1"/>
</dbReference>
<dbReference type="SUPFAM" id="SSF52540">
    <property type="entry name" value="P-loop containing nucleoside triphosphate hydrolases"/>
    <property type="match status" value="1"/>
</dbReference>
<dbReference type="Gene3D" id="3.40.50.300">
    <property type="entry name" value="P-loop containing nucleotide triphosphate hydrolases"/>
    <property type="match status" value="1"/>
</dbReference>
<organism evidence="5">
    <name type="scientific">Ostreococcus tauri</name>
    <name type="common">Marine green alga</name>
    <dbReference type="NCBI Taxonomy" id="70448"/>
    <lineage>
        <taxon>Eukaryota</taxon>
        <taxon>Viridiplantae</taxon>
        <taxon>Chlorophyta</taxon>
        <taxon>Mamiellophyceae</taxon>
        <taxon>Mamiellales</taxon>
        <taxon>Bathycoccaceae</taxon>
        <taxon>Ostreococcus</taxon>
    </lineage>
</organism>
<protein>
    <submittedName>
        <fullName evidence="5">ABC transporter-like protein</fullName>
    </submittedName>
</protein>
<feature type="region of interest" description="Disordered" evidence="3">
    <location>
        <begin position="41"/>
        <end position="69"/>
    </location>
</feature>
<evidence type="ECO:0000256" key="2">
    <source>
        <dbReference type="ARBA" id="ARBA00022840"/>
    </source>
</evidence>
<dbReference type="EMBL" id="KZ155838">
    <property type="protein sequence ID" value="OUS42833.1"/>
    <property type="molecule type" value="Genomic_DNA"/>
</dbReference>
<dbReference type="GO" id="GO:0005524">
    <property type="term" value="F:ATP binding"/>
    <property type="evidence" value="ECO:0007669"/>
    <property type="project" value="UniProtKB-KW"/>
</dbReference>
<sequence>MPVPVAETGYARSTTEHARVDANTDAGASVDWWARMASAKAASDADPNAPKPWLRRPGRDAVENASRAPTRRDLAVPAGVLGIEVRGLTFSYPGIDGTPMEGTTPMIRNLKMALEPGTCTLLLGANGAGKTTLLKILAGKHLVEREKVLVLGREAFYDTGLTSSGDLSFIGGNWQRDVAFAGYNIPLAGDFPASRMLDSIPGVDPERKKRIIEVLDVNVNWRMHQVSDGQRRRVQLAWGLMLPYKVLLLDEITVDLDVLGRAELMGFLREECLSRQVTIVYATHIFDGLESFMTHVAFVANGELKFCKKFEDIEGLKEREPGSLLLTVEGWLREEYVLQRERKLLEKAEKKEFQFSRNNGYASGRTTTTVTYGERLGEKGWLDQSRDRESAFQNSSNAVMR</sequence>
<evidence type="ECO:0000256" key="3">
    <source>
        <dbReference type="SAM" id="MobiDB-lite"/>
    </source>
</evidence>
<feature type="domain" description="ABC transporter" evidence="4">
    <location>
        <begin position="83"/>
        <end position="326"/>
    </location>
</feature>
<keyword evidence="2" id="KW-0067">ATP-binding</keyword>
<dbReference type="PANTHER" id="PTHR43158:SF12">
    <property type="entry name" value="ABC TRANSPORTER FAMILY PROTEIN"/>
    <property type="match status" value="1"/>
</dbReference>
<proteinExistence type="predicted"/>
<gene>
    <name evidence="5" type="ORF">BE221DRAFT_61660</name>
</gene>
<dbReference type="eggNOG" id="KOG2355">
    <property type="taxonomic scope" value="Eukaryota"/>
</dbReference>
<dbReference type="InterPro" id="IPR003593">
    <property type="entry name" value="AAA+_ATPase"/>
</dbReference>
<name>A0A1Y5I430_OSTTA</name>
<dbReference type="GO" id="GO:0016887">
    <property type="term" value="F:ATP hydrolysis activity"/>
    <property type="evidence" value="ECO:0007669"/>
    <property type="project" value="InterPro"/>
</dbReference>
<evidence type="ECO:0000256" key="1">
    <source>
        <dbReference type="ARBA" id="ARBA00022741"/>
    </source>
</evidence>
<dbReference type="InterPro" id="IPR003439">
    <property type="entry name" value="ABC_transporter-like_ATP-bd"/>
</dbReference>
<dbReference type="PANTHER" id="PTHR43158">
    <property type="entry name" value="SKFA PEPTIDE EXPORT ATP-BINDING PROTEIN SKFE"/>
    <property type="match status" value="1"/>
</dbReference>
<dbReference type="Pfam" id="PF00005">
    <property type="entry name" value="ABC_tran"/>
    <property type="match status" value="1"/>
</dbReference>
<evidence type="ECO:0000313" key="5">
    <source>
        <dbReference type="EMBL" id="OUS42833.1"/>
    </source>
</evidence>
<evidence type="ECO:0000259" key="4">
    <source>
        <dbReference type="PROSITE" id="PS50893"/>
    </source>
</evidence>
<dbReference type="InterPro" id="IPR027417">
    <property type="entry name" value="P-loop_NTPase"/>
</dbReference>
<dbReference type="AlphaFoldDB" id="A0A1Y5I430"/>
<dbReference type="SMART" id="SM00382">
    <property type="entry name" value="AAA"/>
    <property type="match status" value="1"/>
</dbReference>
<reference evidence="5" key="1">
    <citation type="submission" date="2017-04" db="EMBL/GenBank/DDBJ databases">
        <title>Population genomics of picophytoplankton unveils novel chromosome hypervariability.</title>
        <authorList>
            <consortium name="DOE Joint Genome Institute"/>
            <person name="Blanc-Mathieu R."/>
            <person name="Krasovec M."/>
            <person name="Hebrard M."/>
            <person name="Yau S."/>
            <person name="Desgranges E."/>
            <person name="Martin J."/>
            <person name="Schackwitz W."/>
            <person name="Kuo A."/>
            <person name="Salin G."/>
            <person name="Donnadieu C."/>
            <person name="Desdevises Y."/>
            <person name="Sanchez-Ferandin S."/>
            <person name="Moreau H."/>
            <person name="Rivals E."/>
            <person name="Grigoriev I.V."/>
            <person name="Grimsley N."/>
            <person name="Eyre-Walker A."/>
            <person name="Piganeau G."/>
        </authorList>
    </citation>
    <scope>NUCLEOTIDE SEQUENCE [LARGE SCALE GENOMIC DNA]</scope>
    <source>
        <strain evidence="5">RCC 1115</strain>
    </source>
</reference>
<keyword evidence="1" id="KW-0547">Nucleotide-binding</keyword>
<accession>A0A1Y5I430</accession>
<dbReference type="Proteomes" id="UP000195557">
    <property type="component" value="Unassembled WGS sequence"/>
</dbReference>